<dbReference type="InterPro" id="IPR043151">
    <property type="entry name" value="BAH_sf"/>
</dbReference>
<feature type="non-terminal residue" evidence="2">
    <location>
        <position position="101"/>
    </location>
</feature>
<comment type="caution">
    <text evidence="2">The sequence shown here is derived from an EMBL/GenBank/DDBJ whole genome shotgun (WGS) entry which is preliminary data.</text>
</comment>
<dbReference type="Pfam" id="PF01426">
    <property type="entry name" value="BAH"/>
    <property type="match status" value="1"/>
</dbReference>
<organism evidence="2 3">
    <name type="scientific">Tribonema minus</name>
    <dbReference type="NCBI Taxonomy" id="303371"/>
    <lineage>
        <taxon>Eukaryota</taxon>
        <taxon>Sar</taxon>
        <taxon>Stramenopiles</taxon>
        <taxon>Ochrophyta</taxon>
        <taxon>PX clade</taxon>
        <taxon>Xanthophyceae</taxon>
        <taxon>Tribonematales</taxon>
        <taxon>Tribonemataceae</taxon>
        <taxon>Tribonema</taxon>
    </lineage>
</organism>
<dbReference type="AlphaFoldDB" id="A0A835YZK8"/>
<dbReference type="Proteomes" id="UP000664859">
    <property type="component" value="Unassembled WGS sequence"/>
</dbReference>
<protein>
    <recommendedName>
        <fullName evidence="1">BAH domain-containing protein</fullName>
    </recommendedName>
</protein>
<proteinExistence type="predicted"/>
<evidence type="ECO:0000313" key="2">
    <source>
        <dbReference type="EMBL" id="KAG5183673.1"/>
    </source>
</evidence>
<dbReference type="PROSITE" id="PS51038">
    <property type="entry name" value="BAH"/>
    <property type="match status" value="1"/>
</dbReference>
<name>A0A835YZK8_9STRA</name>
<gene>
    <name evidence="2" type="ORF">JKP88DRAFT_181662</name>
</gene>
<keyword evidence="3" id="KW-1185">Reference proteome</keyword>
<dbReference type="GO" id="GO:0003682">
    <property type="term" value="F:chromatin binding"/>
    <property type="evidence" value="ECO:0007669"/>
    <property type="project" value="InterPro"/>
</dbReference>
<evidence type="ECO:0000259" key="1">
    <source>
        <dbReference type="PROSITE" id="PS51038"/>
    </source>
</evidence>
<evidence type="ECO:0000313" key="3">
    <source>
        <dbReference type="Proteomes" id="UP000664859"/>
    </source>
</evidence>
<dbReference type="Gene3D" id="2.30.30.490">
    <property type="match status" value="1"/>
</dbReference>
<dbReference type="EMBL" id="JAFCMP010000191">
    <property type="protein sequence ID" value="KAG5183673.1"/>
    <property type="molecule type" value="Genomic_DNA"/>
</dbReference>
<dbReference type="OrthoDB" id="787137at2759"/>
<sequence length="101" mass="11405">MRLRPKDDQHVISQLDTVELLSGEGRAPFVAQVEALWEERGTGQWKVRTRWYYRPEDLPASVLAAYPLGRALPNEVFLSGERDDNDVQSILGRVAVARVDG</sequence>
<feature type="domain" description="BAH" evidence="1">
    <location>
        <begin position="10"/>
        <end position="101"/>
    </location>
</feature>
<dbReference type="InterPro" id="IPR001025">
    <property type="entry name" value="BAH_dom"/>
</dbReference>
<reference evidence="2" key="1">
    <citation type="submission" date="2021-02" db="EMBL/GenBank/DDBJ databases">
        <title>First Annotated Genome of the Yellow-green Alga Tribonema minus.</title>
        <authorList>
            <person name="Mahan K.M."/>
        </authorList>
    </citation>
    <scope>NUCLEOTIDE SEQUENCE</scope>
    <source>
        <strain evidence="2">UTEX B ZZ1240</strain>
    </source>
</reference>
<accession>A0A835YZK8</accession>